<dbReference type="InterPro" id="IPR011893">
    <property type="entry name" value="Selenoprotein_Rdx-typ"/>
</dbReference>
<organism evidence="3 4">
    <name type="scientific">Engystomops pustulosus</name>
    <name type="common">Tungara frog</name>
    <name type="synonym">Physalaemus pustulosus</name>
    <dbReference type="NCBI Taxonomy" id="76066"/>
    <lineage>
        <taxon>Eukaryota</taxon>
        <taxon>Metazoa</taxon>
        <taxon>Chordata</taxon>
        <taxon>Craniata</taxon>
        <taxon>Vertebrata</taxon>
        <taxon>Euteleostomi</taxon>
        <taxon>Amphibia</taxon>
        <taxon>Batrachia</taxon>
        <taxon>Anura</taxon>
        <taxon>Neobatrachia</taxon>
        <taxon>Hyloidea</taxon>
        <taxon>Leptodactylidae</taxon>
        <taxon>Leiuperinae</taxon>
        <taxon>Engystomops</taxon>
    </lineage>
</organism>
<accession>A0AAV6YX68</accession>
<dbReference type="InterPro" id="IPR052674">
    <property type="entry name" value="SelWTH-like"/>
</dbReference>
<dbReference type="EMBL" id="WNYA01006338">
    <property type="protein sequence ID" value="KAG8541894.1"/>
    <property type="molecule type" value="Genomic_DNA"/>
</dbReference>
<evidence type="ECO:0000313" key="4">
    <source>
        <dbReference type="Proteomes" id="UP000824782"/>
    </source>
</evidence>
<dbReference type="Pfam" id="PF10262">
    <property type="entry name" value="Rdx"/>
    <property type="match status" value="1"/>
</dbReference>
<gene>
    <name evidence="3" type="ORF">GDO81_028041</name>
</gene>
<dbReference type="PANTHER" id="PTHR33638">
    <property type="entry name" value="SELENOPROTEIN H"/>
    <property type="match status" value="1"/>
</dbReference>
<evidence type="ECO:0000256" key="2">
    <source>
        <dbReference type="SAM" id="MobiDB-lite"/>
    </source>
</evidence>
<dbReference type="PANTHER" id="PTHR33638:SF1">
    <property type="entry name" value="SELENOPROTEIN H"/>
    <property type="match status" value="1"/>
</dbReference>
<protein>
    <recommendedName>
        <fullName evidence="5">Selenoprotein H</fullName>
    </recommendedName>
</protein>
<evidence type="ECO:0008006" key="5">
    <source>
        <dbReference type="Google" id="ProtNLM"/>
    </source>
</evidence>
<evidence type="ECO:0000256" key="1">
    <source>
        <dbReference type="ARBA" id="ARBA00023284"/>
    </source>
</evidence>
<dbReference type="GO" id="GO:0005794">
    <property type="term" value="C:Golgi apparatus"/>
    <property type="evidence" value="ECO:0007669"/>
    <property type="project" value="TreeGrafter"/>
</dbReference>
<dbReference type="NCBIfam" id="TIGR02174">
    <property type="entry name" value="CXXU_selWTH"/>
    <property type="match status" value="1"/>
</dbReference>
<dbReference type="Gene3D" id="3.40.30.10">
    <property type="entry name" value="Glutaredoxin"/>
    <property type="match status" value="1"/>
</dbReference>
<evidence type="ECO:0000313" key="3">
    <source>
        <dbReference type="EMBL" id="KAG8541894.1"/>
    </source>
</evidence>
<reference evidence="3" key="1">
    <citation type="thesis" date="2020" institute="ProQuest LLC" country="789 East Eisenhower Parkway, Ann Arbor, MI, USA">
        <title>Comparative Genomics and Chromosome Evolution.</title>
        <authorList>
            <person name="Mudd A.B."/>
        </authorList>
    </citation>
    <scope>NUCLEOTIDE SEQUENCE</scope>
    <source>
        <strain evidence="3">237g6f4</strain>
        <tissue evidence="3">Blood</tissue>
    </source>
</reference>
<feature type="non-terminal residue" evidence="3">
    <location>
        <position position="1"/>
    </location>
</feature>
<comment type="caution">
    <text evidence="3">The sequence shown here is derived from an EMBL/GenBank/DDBJ whole genome shotgun (WGS) entry which is preliminary data.</text>
</comment>
<keyword evidence="4" id="KW-1185">Reference proteome</keyword>
<keyword evidence="1" id="KW-0676">Redox-active center</keyword>
<proteinExistence type="predicted"/>
<feature type="region of interest" description="Disordered" evidence="2">
    <location>
        <begin position="16"/>
        <end position="36"/>
    </location>
</feature>
<sequence length="76" mass="8480">YGRAAGDVESALQSSFPEVKIEKNPTKPRRGSFEITLQDPNGQSVEIWTGLKKGPPRKLKFPEPEMIVSSLQKILK</sequence>
<dbReference type="AlphaFoldDB" id="A0AAV6YX68"/>
<dbReference type="Proteomes" id="UP000824782">
    <property type="component" value="Unassembled WGS sequence"/>
</dbReference>
<name>A0AAV6YX68_ENGPU</name>